<dbReference type="OrthoDB" id="251220at2"/>
<accession>A0A5B9PM53</accession>
<dbReference type="STRING" id="980251.GCA_001642875_04330"/>
<gene>
    <name evidence="2" type="ORF">MFFC18_36220</name>
</gene>
<dbReference type="Proteomes" id="UP000322214">
    <property type="component" value="Chromosome"/>
</dbReference>
<name>A0A5B9PM53_9BACT</name>
<dbReference type="EMBL" id="CP042912">
    <property type="protein sequence ID" value="QEG23721.1"/>
    <property type="molecule type" value="Genomic_DNA"/>
</dbReference>
<dbReference type="RefSeq" id="WP_148618949.1">
    <property type="nucleotide sequence ID" value="NZ_CP042912.1"/>
</dbReference>
<evidence type="ECO:0008006" key="4">
    <source>
        <dbReference type="Google" id="ProtNLM"/>
    </source>
</evidence>
<protein>
    <recommendedName>
        <fullName evidence="4">Cytochrome C</fullName>
    </recommendedName>
</protein>
<dbReference type="InterPro" id="IPR029021">
    <property type="entry name" value="Prot-tyrosine_phosphatase-like"/>
</dbReference>
<keyword evidence="1" id="KW-0812">Transmembrane</keyword>
<keyword evidence="1" id="KW-0472">Membrane</keyword>
<dbReference type="SUPFAM" id="SSF52799">
    <property type="entry name" value="(Phosphotyrosine protein) phosphatases II"/>
    <property type="match status" value="1"/>
</dbReference>
<organism evidence="2 3">
    <name type="scientific">Mariniblastus fucicola</name>
    <dbReference type="NCBI Taxonomy" id="980251"/>
    <lineage>
        <taxon>Bacteria</taxon>
        <taxon>Pseudomonadati</taxon>
        <taxon>Planctomycetota</taxon>
        <taxon>Planctomycetia</taxon>
        <taxon>Pirellulales</taxon>
        <taxon>Pirellulaceae</taxon>
        <taxon>Mariniblastus</taxon>
    </lineage>
</organism>
<evidence type="ECO:0000313" key="3">
    <source>
        <dbReference type="Proteomes" id="UP000322214"/>
    </source>
</evidence>
<proteinExistence type="predicted"/>
<feature type="transmembrane region" description="Helical" evidence="1">
    <location>
        <begin position="6"/>
        <end position="24"/>
    </location>
</feature>
<dbReference type="AlphaFoldDB" id="A0A5B9PM53"/>
<dbReference type="KEGG" id="mff:MFFC18_36220"/>
<sequence>MNRTLGVIAILAALMVSVVVLVVAPPKKLVHRNDAVSETVFEMVAAEELPNCWKVSDGLYSGGQPEGEAGFAKLTEMGVRTVISVDGAKPEVELAEQHGLRYVHLPHGYDGVSDEHAQKLCKALIELEGPVYIHCHHGHHRSPAAAAMASIGLGNMPKEKGEEFLKLAGTSDRYQGLYQSVAGASEYDEDSLCSLEVEFSPTVPTPPEVQSMVAAEKHFDALKRFSKNKWQQLESHPDLDASHEALLLAEQFAELMRVDSGRGQEYAELLKTSQQNAFQLHTFLYGKTMSAEPISLADKMVTEIGNECRSCHANFRD</sequence>
<keyword evidence="3" id="KW-1185">Reference proteome</keyword>
<keyword evidence="1" id="KW-1133">Transmembrane helix</keyword>
<dbReference type="Gene3D" id="3.90.190.10">
    <property type="entry name" value="Protein tyrosine phosphatase superfamily"/>
    <property type="match status" value="1"/>
</dbReference>
<reference evidence="2 3" key="1">
    <citation type="submission" date="2019-08" db="EMBL/GenBank/DDBJ databases">
        <title>Deep-cultivation of Planctomycetes and their phenomic and genomic characterization uncovers novel biology.</title>
        <authorList>
            <person name="Wiegand S."/>
            <person name="Jogler M."/>
            <person name="Boedeker C."/>
            <person name="Pinto D."/>
            <person name="Vollmers J."/>
            <person name="Rivas-Marin E."/>
            <person name="Kohn T."/>
            <person name="Peeters S.H."/>
            <person name="Heuer A."/>
            <person name="Rast P."/>
            <person name="Oberbeckmann S."/>
            <person name="Bunk B."/>
            <person name="Jeske O."/>
            <person name="Meyerdierks A."/>
            <person name="Storesund J.E."/>
            <person name="Kallscheuer N."/>
            <person name="Luecker S."/>
            <person name="Lage O.M."/>
            <person name="Pohl T."/>
            <person name="Merkel B.J."/>
            <person name="Hornburger P."/>
            <person name="Mueller R.-W."/>
            <person name="Bruemmer F."/>
            <person name="Labrenz M."/>
            <person name="Spormann A.M."/>
            <person name="Op den Camp H."/>
            <person name="Overmann J."/>
            <person name="Amann R."/>
            <person name="Jetten M.S.M."/>
            <person name="Mascher T."/>
            <person name="Medema M.H."/>
            <person name="Devos D.P."/>
            <person name="Kaster A.-K."/>
            <person name="Ovreas L."/>
            <person name="Rohde M."/>
            <person name="Galperin M.Y."/>
            <person name="Jogler C."/>
        </authorList>
    </citation>
    <scope>NUCLEOTIDE SEQUENCE [LARGE SCALE GENOMIC DNA]</scope>
    <source>
        <strain evidence="2 3">FC18</strain>
    </source>
</reference>
<evidence type="ECO:0000313" key="2">
    <source>
        <dbReference type="EMBL" id="QEG23721.1"/>
    </source>
</evidence>
<evidence type="ECO:0000256" key="1">
    <source>
        <dbReference type="SAM" id="Phobius"/>
    </source>
</evidence>